<gene>
    <name evidence="2" type="ORF">BJG93_35780</name>
</gene>
<dbReference type="InterPro" id="IPR025282">
    <property type="entry name" value="DUF4214"/>
</dbReference>
<dbReference type="RefSeq" id="WP_082194569.1">
    <property type="nucleotide sequence ID" value="NZ_CP017562.2"/>
</dbReference>
<proteinExistence type="predicted"/>
<dbReference type="KEGG" id="pspw:BJG93_35780"/>
<sequence>MQAVSIYELIESGDDRFIERCYRLLLGRAPDANGMQHYSRRLADGWSKSRVAKDIARSEEARKRGIVLSHATRYSWKSTVAAVPAIGHLFAPKLSRVSPDEAAKHIGHAGPKGHGGIDHAAIAELHAGLSGLNGAQRDVVNTLETLGRHFGASLEGTSEAIKSLHERLDFAIHSISAALDGIRFEQRRISARLERVEAGVGDVSQFDQAGSKNDSLAA</sequence>
<dbReference type="EMBL" id="CP017562">
    <property type="protein sequence ID" value="QXE07306.1"/>
    <property type="molecule type" value="Genomic_DNA"/>
</dbReference>
<name>A0A8F4QJT8_9BURK</name>
<dbReference type="Pfam" id="PF13946">
    <property type="entry name" value="DUF4214"/>
    <property type="match status" value="1"/>
</dbReference>
<feature type="domain" description="DUF4214" evidence="1">
    <location>
        <begin position="14"/>
        <end position="62"/>
    </location>
</feature>
<evidence type="ECO:0000313" key="3">
    <source>
        <dbReference type="Proteomes" id="UP000179860"/>
    </source>
</evidence>
<dbReference type="Proteomes" id="UP000179860">
    <property type="component" value="Chromosome 2"/>
</dbReference>
<keyword evidence="3" id="KW-1185">Reference proteome</keyword>
<organism evidence="2 3">
    <name type="scientific">Paraburkholderia sprentiae WSM5005</name>
    <dbReference type="NCBI Taxonomy" id="754502"/>
    <lineage>
        <taxon>Bacteria</taxon>
        <taxon>Pseudomonadati</taxon>
        <taxon>Pseudomonadota</taxon>
        <taxon>Betaproteobacteria</taxon>
        <taxon>Burkholderiales</taxon>
        <taxon>Burkholderiaceae</taxon>
        <taxon>Paraburkholderia</taxon>
    </lineage>
</organism>
<evidence type="ECO:0000259" key="1">
    <source>
        <dbReference type="Pfam" id="PF13946"/>
    </source>
</evidence>
<reference evidence="2" key="1">
    <citation type="submission" date="2016-09" db="EMBL/GenBank/DDBJ databases">
        <title>The Complete Genome of Burkholderia sprentiae wsm5005.</title>
        <authorList>
            <person name="De Meyer S."/>
            <person name="Wang P."/>
            <person name="Terpolilli J."/>
        </authorList>
    </citation>
    <scope>NUCLEOTIDE SEQUENCE [LARGE SCALE GENOMIC DNA]</scope>
    <source>
        <strain evidence="2">WSM5005</strain>
    </source>
</reference>
<evidence type="ECO:0000313" key="2">
    <source>
        <dbReference type="EMBL" id="QXE07306.1"/>
    </source>
</evidence>
<accession>A0A8F4QJT8</accession>
<protein>
    <submittedName>
        <fullName evidence="2">DUF4214 domain-containing protein</fullName>
    </submittedName>
</protein>
<dbReference type="AlphaFoldDB" id="A0A8F4QJT8"/>
<dbReference type="OrthoDB" id="433681at2"/>